<accession>A0A1X9N877</accession>
<gene>
    <name evidence="3" type="ORF">BST96_04100</name>
</gene>
<evidence type="ECO:0000256" key="1">
    <source>
        <dbReference type="ARBA" id="ARBA00022679"/>
    </source>
</evidence>
<dbReference type="PANTHER" id="PTHR13947">
    <property type="entry name" value="GNAT FAMILY N-ACETYLTRANSFERASE"/>
    <property type="match status" value="1"/>
</dbReference>
<evidence type="ECO:0000313" key="3">
    <source>
        <dbReference type="EMBL" id="ARN73361.1"/>
    </source>
</evidence>
<dbReference type="AlphaFoldDB" id="A0A1X9N877"/>
<protein>
    <recommendedName>
        <fullName evidence="2">N-acetyltransferase domain-containing protein</fullName>
    </recommendedName>
</protein>
<keyword evidence="1" id="KW-0808">Transferase</keyword>
<dbReference type="InterPro" id="IPR050769">
    <property type="entry name" value="NAT_camello-type"/>
</dbReference>
<evidence type="ECO:0000259" key="2">
    <source>
        <dbReference type="PROSITE" id="PS51186"/>
    </source>
</evidence>
<organism evidence="3 4">
    <name type="scientific">Oceanicoccus sagamiensis</name>
    <dbReference type="NCBI Taxonomy" id="716816"/>
    <lineage>
        <taxon>Bacteria</taxon>
        <taxon>Pseudomonadati</taxon>
        <taxon>Pseudomonadota</taxon>
        <taxon>Gammaproteobacteria</taxon>
        <taxon>Cellvibrionales</taxon>
        <taxon>Spongiibacteraceae</taxon>
        <taxon>Oceanicoccus</taxon>
    </lineage>
</organism>
<dbReference type="OrthoDB" id="9799681at2"/>
<dbReference type="SUPFAM" id="SSF55729">
    <property type="entry name" value="Acyl-CoA N-acyltransferases (Nat)"/>
    <property type="match status" value="1"/>
</dbReference>
<reference evidence="3 4" key="1">
    <citation type="submission" date="2016-11" db="EMBL/GenBank/DDBJ databases">
        <title>Trade-off between light-utilization and light-protection in marine flavobacteria.</title>
        <authorList>
            <person name="Kumagai Y."/>
        </authorList>
    </citation>
    <scope>NUCLEOTIDE SEQUENCE [LARGE SCALE GENOMIC DNA]</scope>
    <source>
        <strain evidence="3 4">NBRC 107125</strain>
    </source>
</reference>
<sequence length="163" mass="18640">MIQVFKQSMEKQVIDHILTIENHEFHCNLTLEDQPDLLNIQESYIDNGGMFWVATDHDQIIGTLGLYNLGNGNCDLRKIFVHRDHRGGSSSIAQQMLNRFEQWAASHGFSTIYLETNSIFASAISFYSRNGFNKITPEQLPDGFPKIKVAEYFFHKKISLSPA</sequence>
<proteinExistence type="predicted"/>
<dbReference type="PROSITE" id="PS51186">
    <property type="entry name" value="GNAT"/>
    <property type="match status" value="1"/>
</dbReference>
<dbReference type="CDD" id="cd04301">
    <property type="entry name" value="NAT_SF"/>
    <property type="match status" value="1"/>
</dbReference>
<dbReference type="RefSeq" id="WP_085757472.1">
    <property type="nucleotide sequence ID" value="NZ_CP019343.1"/>
</dbReference>
<dbReference type="Gene3D" id="3.40.630.30">
    <property type="match status" value="1"/>
</dbReference>
<dbReference type="STRING" id="716816.BST96_04100"/>
<keyword evidence="4" id="KW-1185">Reference proteome</keyword>
<dbReference type="GO" id="GO:0008080">
    <property type="term" value="F:N-acetyltransferase activity"/>
    <property type="evidence" value="ECO:0007669"/>
    <property type="project" value="InterPro"/>
</dbReference>
<feature type="domain" description="N-acetyltransferase" evidence="2">
    <location>
        <begin position="4"/>
        <end position="159"/>
    </location>
</feature>
<dbReference type="PANTHER" id="PTHR13947:SF37">
    <property type="entry name" value="LD18367P"/>
    <property type="match status" value="1"/>
</dbReference>
<dbReference type="InterPro" id="IPR000182">
    <property type="entry name" value="GNAT_dom"/>
</dbReference>
<evidence type="ECO:0000313" key="4">
    <source>
        <dbReference type="Proteomes" id="UP000193450"/>
    </source>
</evidence>
<dbReference type="Pfam" id="PF00583">
    <property type="entry name" value="Acetyltransf_1"/>
    <property type="match status" value="1"/>
</dbReference>
<dbReference type="InterPro" id="IPR016181">
    <property type="entry name" value="Acyl_CoA_acyltransferase"/>
</dbReference>
<name>A0A1X9N877_9GAMM</name>
<dbReference type="KEGG" id="osg:BST96_04100"/>
<dbReference type="Proteomes" id="UP000193450">
    <property type="component" value="Chromosome"/>
</dbReference>
<dbReference type="EMBL" id="CP019343">
    <property type="protein sequence ID" value="ARN73361.1"/>
    <property type="molecule type" value="Genomic_DNA"/>
</dbReference>